<gene>
    <name evidence="2" type="ORF">PM001_LOCUS6148</name>
</gene>
<dbReference type="Proteomes" id="UP001162060">
    <property type="component" value="Unassembled WGS sequence"/>
</dbReference>
<dbReference type="AlphaFoldDB" id="A0AAV1TIM9"/>
<feature type="compositionally biased region" description="Polar residues" evidence="1">
    <location>
        <begin position="1"/>
        <end position="11"/>
    </location>
</feature>
<protein>
    <submittedName>
        <fullName evidence="2">Uncharacterized protein</fullName>
    </submittedName>
</protein>
<feature type="region of interest" description="Disordered" evidence="1">
    <location>
        <begin position="1"/>
        <end position="20"/>
    </location>
</feature>
<name>A0AAV1TIM9_9STRA</name>
<evidence type="ECO:0000256" key="1">
    <source>
        <dbReference type="SAM" id="MobiDB-lite"/>
    </source>
</evidence>
<dbReference type="EMBL" id="CAKLBY020000049">
    <property type="protein sequence ID" value="CAK7919753.1"/>
    <property type="molecule type" value="Genomic_DNA"/>
</dbReference>
<comment type="caution">
    <text evidence="2">The sequence shown here is derived from an EMBL/GenBank/DDBJ whole genome shotgun (WGS) entry which is preliminary data.</text>
</comment>
<organism evidence="2 3">
    <name type="scientific">Peronospora matthiolae</name>
    <dbReference type="NCBI Taxonomy" id="2874970"/>
    <lineage>
        <taxon>Eukaryota</taxon>
        <taxon>Sar</taxon>
        <taxon>Stramenopiles</taxon>
        <taxon>Oomycota</taxon>
        <taxon>Peronosporomycetes</taxon>
        <taxon>Peronosporales</taxon>
        <taxon>Peronosporaceae</taxon>
        <taxon>Peronospora</taxon>
    </lineage>
</organism>
<sequence length="77" mass="8538">MSSTTNASSDASIDKFNGDNCATWSRYTGGVFLTKSDWHVVNRETTPTFTDPRASDDYVKASNVAFGMMLLHTNAYY</sequence>
<reference evidence="2" key="1">
    <citation type="submission" date="2024-01" db="EMBL/GenBank/DDBJ databases">
        <authorList>
            <person name="Webb A."/>
        </authorList>
    </citation>
    <scope>NUCLEOTIDE SEQUENCE</scope>
    <source>
        <strain evidence="2">Pm1</strain>
    </source>
</reference>
<accession>A0AAV1TIM9</accession>
<proteinExistence type="predicted"/>
<evidence type="ECO:0000313" key="3">
    <source>
        <dbReference type="Proteomes" id="UP001162060"/>
    </source>
</evidence>
<evidence type="ECO:0000313" key="2">
    <source>
        <dbReference type="EMBL" id="CAK7919753.1"/>
    </source>
</evidence>